<evidence type="ECO:0000256" key="1">
    <source>
        <dbReference type="ARBA" id="ARBA00022658"/>
    </source>
</evidence>
<dbReference type="GO" id="GO:0005737">
    <property type="term" value="C:cytoplasm"/>
    <property type="evidence" value="ECO:0007669"/>
    <property type="project" value="TreeGrafter"/>
</dbReference>
<feature type="domain" description="PH" evidence="5">
    <location>
        <begin position="839"/>
        <end position="940"/>
    </location>
</feature>
<feature type="compositionally biased region" description="Basic and acidic residues" evidence="4">
    <location>
        <begin position="943"/>
        <end position="952"/>
    </location>
</feature>
<comment type="similarity">
    <text evidence="2">Belongs to the MCF2 family.</text>
</comment>
<dbReference type="SMART" id="SM00325">
    <property type="entry name" value="RhoGEF"/>
    <property type="match status" value="1"/>
</dbReference>
<organism evidence="7 8">
    <name type="scientific">Rotaria magnacalcarata</name>
    <dbReference type="NCBI Taxonomy" id="392030"/>
    <lineage>
        <taxon>Eukaryota</taxon>
        <taxon>Metazoa</taxon>
        <taxon>Spiralia</taxon>
        <taxon>Gnathifera</taxon>
        <taxon>Rotifera</taxon>
        <taxon>Eurotatoria</taxon>
        <taxon>Bdelloidea</taxon>
        <taxon>Philodinida</taxon>
        <taxon>Philodinidae</taxon>
        <taxon>Rotaria</taxon>
    </lineage>
</organism>
<dbReference type="InterPro" id="IPR000219">
    <property type="entry name" value="DH_dom"/>
</dbReference>
<dbReference type="Pfam" id="PF22697">
    <property type="entry name" value="SOS1_NGEF_PH"/>
    <property type="match status" value="1"/>
</dbReference>
<dbReference type="SUPFAM" id="SSF48065">
    <property type="entry name" value="DBL homology domain (DH-domain)"/>
    <property type="match status" value="1"/>
</dbReference>
<dbReference type="SUPFAM" id="SSF50729">
    <property type="entry name" value="PH domain-like"/>
    <property type="match status" value="1"/>
</dbReference>
<dbReference type="CDD" id="cd00160">
    <property type="entry name" value="RhoGEF"/>
    <property type="match status" value="1"/>
</dbReference>
<dbReference type="InterPro" id="IPR011993">
    <property type="entry name" value="PH-like_dom_sf"/>
</dbReference>
<reference evidence="7" key="1">
    <citation type="submission" date="2021-02" db="EMBL/GenBank/DDBJ databases">
        <authorList>
            <person name="Nowell W R."/>
        </authorList>
    </citation>
    <scope>NUCLEOTIDE SEQUENCE</scope>
</reference>
<feature type="region of interest" description="Disordered" evidence="4">
    <location>
        <begin position="943"/>
        <end position="988"/>
    </location>
</feature>
<dbReference type="GO" id="GO:0005085">
    <property type="term" value="F:guanyl-nucleotide exchange factor activity"/>
    <property type="evidence" value="ECO:0007669"/>
    <property type="project" value="UniProtKB-KW"/>
</dbReference>
<proteinExistence type="inferred from homology"/>
<dbReference type="InterPro" id="IPR056466">
    <property type="entry name" value="Spectrin_DBS"/>
</dbReference>
<evidence type="ECO:0000313" key="7">
    <source>
        <dbReference type="EMBL" id="CAF3883849.1"/>
    </source>
</evidence>
<dbReference type="InterPro" id="IPR036865">
    <property type="entry name" value="CRAL-TRIO_dom_sf"/>
</dbReference>
<dbReference type="InterPro" id="IPR001251">
    <property type="entry name" value="CRAL-TRIO_dom"/>
</dbReference>
<dbReference type="PANTHER" id="PTHR22826:SF211">
    <property type="entry name" value="LD43457P"/>
    <property type="match status" value="1"/>
</dbReference>
<evidence type="ECO:0000313" key="8">
    <source>
        <dbReference type="Proteomes" id="UP000663842"/>
    </source>
</evidence>
<dbReference type="Pfam" id="PF00621">
    <property type="entry name" value="RhoGEF"/>
    <property type="match status" value="1"/>
</dbReference>
<dbReference type="InterPro" id="IPR056862">
    <property type="entry name" value="VWA7_N"/>
</dbReference>
<dbReference type="Gene3D" id="2.30.29.30">
    <property type="entry name" value="Pleckstrin-homology domain (PH domain)/Phosphotyrosine-binding domain (PTB)"/>
    <property type="match status" value="1"/>
</dbReference>
<accession>A0A819GGG6</accession>
<dbReference type="InterPro" id="IPR055251">
    <property type="entry name" value="SOS1_NGEF_PH"/>
</dbReference>
<dbReference type="EMBL" id="CAJOBF010000886">
    <property type="protein sequence ID" value="CAF3883849.1"/>
    <property type="molecule type" value="Genomic_DNA"/>
</dbReference>
<dbReference type="SMART" id="SM00516">
    <property type="entry name" value="SEC14"/>
    <property type="match status" value="1"/>
</dbReference>
<gene>
    <name evidence="7" type="ORF">UXM345_LOCUS9621</name>
</gene>
<evidence type="ECO:0000256" key="3">
    <source>
        <dbReference type="SAM" id="Coils"/>
    </source>
</evidence>
<dbReference type="CDD" id="cd00170">
    <property type="entry name" value="SEC14"/>
    <property type="match status" value="1"/>
</dbReference>
<name>A0A819GGG6_9BILA</name>
<dbReference type="Proteomes" id="UP000663842">
    <property type="component" value="Unassembled WGS sequence"/>
</dbReference>
<feature type="coiled-coil region" evidence="3">
    <location>
        <begin position="432"/>
        <end position="459"/>
    </location>
</feature>
<keyword evidence="3" id="KW-0175">Coiled coil</keyword>
<sequence>MVSLYSRHEFREAYHTLEHVLQETSLNVLSTADLLNQRLAFLTGGTSHDCPILTFPDNSKIELTQENYKKLISYLTQVPTENERQCGFVLIIDRRSDTWNTVKTIISYIEDYFPYSIQCIYLLRPNSFMQRALSHLAILNDITCSYRLIICRSLSQLYEYVDVSQLSKDLGGLINFRLFEWIEQRVTIEKLTQSIHELNEILLAFIKEVNEVEFPNNVESIDAIVNQNLIQKNHIERELQRIKTLGHSLLCIIHQENKQSSASHHSTIDKHNDVYHIVLSPDQSAHARACIGALVHIDTVESTLSQFWSIHKTHLNYCLELRHFERRFKQIQNIFLCLYNEIFQLSDINISQLALNTCGFDNCNNNNNNNNNNTNLREEIDQRLIQVDALSQQAETMISHATRLANDGLALMMEQQKQQSIPYGNDSIEPKRQELEEMKKKLIEQIDEKRHNLKLLKKYIDKLGFINDWCVRGKDMLSMHSIHLSNDNALRSIVELESFLTDLSIMNIEELQHTSTPEPLRSMISQVFNRVNDIRDLCEKRCEQLRQLVRPIYRPLQYVHPLPLLQHETFNVVDSTTPILKHRHINEHTSKFDVDSNRLLLSSSNNESSINHNVKMDKKQRHVVTELLATEQVYVEELRSIIEGYMIKFDDPEQFRFIPPIILQNKTILFSNLPDIYAFHATSFLRDLQQIYNNSFVNNTCSIGSAIASCFIKRKSNFKLYEQYVLNKSQSERLWEQYCCGHPFFTKIQQSLGHRLPLDSYLLKPIQRITQYHLLLKEMIKYTHHEQERKHLQESLYVMLNILSHLNDVMHSTQIVGYPDQMQKLGQIRLRGENCIISKEKRRGTVYTRTKTCTRDIFLFERVILLCKKKDEGNGKSLQYQFKEMIKITDIAVCTYSKNDRNKFEIVLKDYSYIVQLSSNGEKLDEMNSRWINAIKNCITKQTEQRRAEVKHRSSSLDPSTHSHRRRSLTRKVTFNRAPESDDEQAHSPITLIDLNDDDIIQNNKLHIGCNIRFSFDAGFIEFGTCHLEEKDTTHYGVTVCGLCRVTIDCLKLAYKIDLTHSDVKFNQTNGQCDKDIVKDITIKAIGASNTKTDLKEMLKEKSYFDSETFVGGPKLILKRFQTTVDSIMKDDHYDQARKTFGAMLRILQDFYSHSNFIELENNSPTNILGERIFKGSEYANIIEKNLNSLVTSIDTSCTLTNYIDLAKDVSINIVHTHQMYCYSLVEVLKQYQSSSVIYTFTDLPERSLLRNKRALVYLFMDLQMKKNLFKDPIDRLDATDGGMNLASISGGLSYPITNEGRPVISEVILRRLESTKLQTLLISKSNSASAAFHVDSCIDELHLVISSMGKYKNRFSPTRSRHS</sequence>
<dbReference type="InterPro" id="IPR001849">
    <property type="entry name" value="PH_domain"/>
</dbReference>
<dbReference type="Pfam" id="PF25107">
    <property type="entry name" value="VWA7_N"/>
    <property type="match status" value="1"/>
</dbReference>
<dbReference type="Gene3D" id="1.20.900.10">
    <property type="entry name" value="Dbl homology (DH) domain"/>
    <property type="match status" value="1"/>
</dbReference>
<evidence type="ECO:0000256" key="4">
    <source>
        <dbReference type="SAM" id="MobiDB-lite"/>
    </source>
</evidence>
<evidence type="ECO:0000256" key="2">
    <source>
        <dbReference type="ARBA" id="ARBA00049987"/>
    </source>
</evidence>
<dbReference type="Pfam" id="PF23289">
    <property type="entry name" value="Spectrin_5"/>
    <property type="match status" value="1"/>
</dbReference>
<dbReference type="PROSITE" id="PS50010">
    <property type="entry name" value="DH_2"/>
    <property type="match status" value="1"/>
</dbReference>
<dbReference type="PROSITE" id="PS50003">
    <property type="entry name" value="PH_DOMAIN"/>
    <property type="match status" value="1"/>
</dbReference>
<evidence type="ECO:0000259" key="5">
    <source>
        <dbReference type="PROSITE" id="PS50003"/>
    </source>
</evidence>
<comment type="caution">
    <text evidence="7">The sequence shown here is derived from an EMBL/GenBank/DDBJ whole genome shotgun (WGS) entry which is preliminary data.</text>
</comment>
<feature type="domain" description="DH" evidence="6">
    <location>
        <begin position="619"/>
        <end position="809"/>
    </location>
</feature>
<dbReference type="Pfam" id="PF13716">
    <property type="entry name" value="CRAL_TRIO_2"/>
    <property type="match status" value="1"/>
</dbReference>
<keyword evidence="1" id="KW-0344">Guanine-nucleotide releasing factor</keyword>
<dbReference type="InterPro" id="IPR035899">
    <property type="entry name" value="DBL_dom_sf"/>
</dbReference>
<dbReference type="SUPFAM" id="SSF52087">
    <property type="entry name" value="CRAL/TRIO domain"/>
    <property type="match status" value="1"/>
</dbReference>
<dbReference type="Gene3D" id="3.40.525.10">
    <property type="entry name" value="CRAL-TRIO lipid binding domain"/>
    <property type="match status" value="1"/>
</dbReference>
<evidence type="ECO:0000259" key="6">
    <source>
        <dbReference type="PROSITE" id="PS50010"/>
    </source>
</evidence>
<dbReference type="Gene3D" id="1.20.58.60">
    <property type="match status" value="1"/>
</dbReference>
<dbReference type="PANTHER" id="PTHR22826">
    <property type="entry name" value="RHO GUANINE EXCHANGE FACTOR-RELATED"/>
    <property type="match status" value="1"/>
</dbReference>
<protein>
    <submittedName>
        <fullName evidence="7">Uncharacterized protein</fullName>
    </submittedName>
</protein>
<dbReference type="InterPro" id="IPR051336">
    <property type="entry name" value="RhoGEF_Guanine_NuclExch_SF"/>
</dbReference>